<feature type="region of interest" description="Disordered" evidence="1">
    <location>
        <begin position="342"/>
        <end position="379"/>
    </location>
</feature>
<evidence type="ECO:0000256" key="1">
    <source>
        <dbReference type="SAM" id="MobiDB-lite"/>
    </source>
</evidence>
<dbReference type="VEuPathDB" id="CryptoDB:CmeUKMEL1_15155"/>
<organism evidence="2 3">
    <name type="scientific">Cryptosporidium meleagridis</name>
    <dbReference type="NCBI Taxonomy" id="93969"/>
    <lineage>
        <taxon>Eukaryota</taxon>
        <taxon>Sar</taxon>
        <taxon>Alveolata</taxon>
        <taxon>Apicomplexa</taxon>
        <taxon>Conoidasida</taxon>
        <taxon>Coccidia</taxon>
        <taxon>Eucoccidiorida</taxon>
        <taxon>Eimeriorina</taxon>
        <taxon>Cryptosporidiidae</taxon>
        <taxon>Cryptosporidium</taxon>
    </lineage>
</organism>
<gene>
    <name evidence="2" type="ORF">CmeUKMEL1_15155</name>
</gene>
<evidence type="ECO:0000313" key="2">
    <source>
        <dbReference type="EMBL" id="POM84990.1"/>
    </source>
</evidence>
<evidence type="ECO:0000313" key="3">
    <source>
        <dbReference type="Proteomes" id="UP000236928"/>
    </source>
</evidence>
<sequence length="482" mass="54795">MIICNEIEEGTPRIERCKKVIISPLNLGLLDNGSIYGKTQSFNSIHSTFQEMSQRGISSTESLESLEYQDKYVTPSILSDDNESDIERAKIVEEAALVAEKLMSSQLSKISYETELRTMETRFPTRVNSPRYYDEKKEVMDRANRMLMKGRRECSSIPGFFQSKLGWFNCVENFFSVCNDEQIVEDNESCTIIETNPYFSPKKKLNTDTNMKILEELKTLNLDIFKKNSTVDEGRKLEKKMTTDSTNERIVQKTQSSKRLVNSEKSSIANKTKADNNSNNTKNTTQVKVPNKSSKPNNEVSSNSKKVVISEFNSYDVENDVFYLDDGAGYITFNSSKIDFSEMEKRHKAQTTKTKSEKNSEKTKIISSNPKDSDTENQKISASSLVNMNSENTKKSQAMRKGSYRKTNKIDTIATEKTQNQVSSNDIPKKECKKKLKAAKLKSSTELNGAIIENSNIDQNIFNYSSNCIRGRMDYISTDVFV</sequence>
<reference evidence="2 3" key="1">
    <citation type="submission" date="2014-04" db="EMBL/GenBank/DDBJ databases">
        <title>Comparative Genomics of Cryptosporidium Species.</title>
        <authorList>
            <person name="Silva J.C."/>
            <person name="Su Q."/>
            <person name="Chalmers R."/>
            <person name="Chibucos M.C."/>
            <person name="Elwin K."/>
            <person name="Godinez A."/>
            <person name="Guo F."/>
            <person name="Huynh K."/>
            <person name="Orvis J."/>
            <person name="Ott S."/>
            <person name="Sadzewicz L."/>
            <person name="Sengamalay N."/>
            <person name="Shetty A."/>
            <person name="Sun M."/>
            <person name="Tallon L."/>
            <person name="Xiao L."/>
            <person name="Zhang H."/>
            <person name="Fraser C.M."/>
            <person name="Zhu G."/>
            <person name="Kissinger J."/>
            <person name="Widmer G."/>
        </authorList>
    </citation>
    <scope>NUCLEOTIDE SEQUENCE [LARGE SCALE GENOMIC DNA]</scope>
    <source>
        <strain evidence="2 3">UKMEL1</strain>
    </source>
</reference>
<feature type="compositionally biased region" description="Polar residues" evidence="1">
    <location>
        <begin position="252"/>
        <end position="303"/>
    </location>
</feature>
<feature type="compositionally biased region" description="Basic and acidic residues" evidence="1">
    <location>
        <begin position="354"/>
        <end position="364"/>
    </location>
</feature>
<accession>A0A2P4Z4Q5</accession>
<name>A0A2P4Z4Q5_9CRYT</name>
<feature type="compositionally biased region" description="Basic and acidic residues" evidence="1">
    <location>
        <begin position="236"/>
        <end position="251"/>
    </location>
</feature>
<dbReference type="OrthoDB" id="343641at2759"/>
<keyword evidence="3" id="KW-1185">Reference proteome</keyword>
<dbReference type="EMBL" id="JIBK01000048">
    <property type="protein sequence ID" value="POM84990.1"/>
    <property type="molecule type" value="Genomic_DNA"/>
</dbReference>
<dbReference type="AlphaFoldDB" id="A0A2P4Z4Q5"/>
<protein>
    <submittedName>
        <fullName evidence="2">Uncharacterized protein</fullName>
    </submittedName>
</protein>
<comment type="caution">
    <text evidence="2">The sequence shown here is derived from an EMBL/GenBank/DDBJ whole genome shotgun (WGS) entry which is preliminary data.</text>
</comment>
<proteinExistence type="predicted"/>
<feature type="region of interest" description="Disordered" evidence="1">
    <location>
        <begin position="236"/>
        <end position="303"/>
    </location>
</feature>
<dbReference type="Proteomes" id="UP000236928">
    <property type="component" value="Unassembled WGS sequence"/>
</dbReference>